<sequence>MSREIDYLHYIIKLTNAQNKDNISRTKAYQKYYFKNPEIRWALLASVVSRNAGWNMTDLATPSFKTILGDAEREHLFMTYERANWLIFSDAYPQLLIYSLSKRNQEAQFHLLKHFHVSTFMMQEWYQFWKTQDKNRLMNALIINEQNVIEKPVIQQPFFKREVFHHAPYLMQNIFHMSAVLMPTKTNGLHGLFVKGFTNVSKRIMFGKNIASILFSTRVYPALLDFITKVEHTGSRCDYERYMYFPTSNSPMLRRIYPIITHQDKVRKEWYRRGRMKSNWIYHVPEIKDSEITNAFRIKRVLLDKYANIKNMRYKKDLF</sequence>
<organism evidence="1 2">
    <name type="scientific">Oceanobacillus bengalensis</name>
    <dbReference type="NCBI Taxonomy" id="1435466"/>
    <lineage>
        <taxon>Bacteria</taxon>
        <taxon>Bacillati</taxon>
        <taxon>Bacillota</taxon>
        <taxon>Bacilli</taxon>
        <taxon>Bacillales</taxon>
        <taxon>Bacillaceae</taxon>
        <taxon>Oceanobacillus</taxon>
    </lineage>
</organism>
<gene>
    <name evidence="1" type="ORF">D8M05_14660</name>
</gene>
<keyword evidence="2" id="KW-1185">Reference proteome</keyword>
<dbReference type="InterPro" id="IPR019658">
    <property type="entry name" value="DUF2515"/>
</dbReference>
<dbReference type="Pfam" id="PF10720">
    <property type="entry name" value="DUF2515"/>
    <property type="match status" value="1"/>
</dbReference>
<evidence type="ECO:0000313" key="1">
    <source>
        <dbReference type="EMBL" id="RKQ13924.1"/>
    </source>
</evidence>
<comment type="caution">
    <text evidence="1">The sequence shown here is derived from an EMBL/GenBank/DDBJ whole genome shotgun (WGS) entry which is preliminary data.</text>
</comment>
<proteinExistence type="predicted"/>
<reference evidence="1 2" key="1">
    <citation type="journal article" date="2015" name="Antonie Van Leeuwenhoek">
        <title>Oceanobacillus bengalensis sp. nov., a bacterium isolated from seawater of the Bay of Bengal.</title>
        <authorList>
            <person name="Yongchang O."/>
            <person name="Xiang W."/>
            <person name="Wang G."/>
        </authorList>
    </citation>
    <scope>NUCLEOTIDE SEQUENCE [LARGE SCALE GENOMIC DNA]</scope>
    <source>
        <strain evidence="1 2">MCCC 1K00260</strain>
    </source>
</reference>
<evidence type="ECO:0000313" key="2">
    <source>
        <dbReference type="Proteomes" id="UP000281813"/>
    </source>
</evidence>
<dbReference type="OrthoDB" id="2690514at2"/>
<name>A0A494YW41_9BACI</name>
<dbReference type="EMBL" id="RBZO01000025">
    <property type="protein sequence ID" value="RKQ13924.1"/>
    <property type="molecule type" value="Genomic_DNA"/>
</dbReference>
<accession>A0A494YW41</accession>
<dbReference type="AlphaFoldDB" id="A0A494YW41"/>
<protein>
    <submittedName>
        <fullName evidence="1">DUF2515 domain-containing protein</fullName>
    </submittedName>
</protein>
<dbReference type="RefSeq" id="WP_121133084.1">
    <property type="nucleotide sequence ID" value="NZ_JBHUFK010000015.1"/>
</dbReference>
<dbReference type="Proteomes" id="UP000281813">
    <property type="component" value="Unassembled WGS sequence"/>
</dbReference>